<dbReference type="Pfam" id="PF20789">
    <property type="entry name" value="4HBT_3C"/>
    <property type="match status" value="1"/>
</dbReference>
<evidence type="ECO:0000259" key="1">
    <source>
        <dbReference type="Pfam" id="PF13622"/>
    </source>
</evidence>
<accession>A0A0D8HME4</accession>
<dbReference type="Proteomes" id="UP000032360">
    <property type="component" value="Unassembled WGS sequence"/>
</dbReference>
<dbReference type="InterPro" id="IPR029069">
    <property type="entry name" value="HotDog_dom_sf"/>
</dbReference>
<sequence>MLTKFDKDIEASSIGNNKFLGEIATGWSTGRGPNGGYIAACLMSAMNKTIDDPTRLIRSLTTHYLSPPSLGEYEITLETEKSGRSATFITALMRQRERVVAKAFGAFAINLPGPFFQDVQLGEPPRPNQIAPSRVNEGRLVEMHERYISKVVPDKESFPSGRLAKSSGWLRLSENRKTDSLLLAAYSDAWLPSIFTKLDGDFAVPTLDLTIHFRSDCDPLDLDEDAFCFVKFKSQLANGGFIEEDGEIYDPGGRLLAQSRQLALLAPM</sequence>
<dbReference type="AlphaFoldDB" id="A0A0D8HME4"/>
<dbReference type="InterPro" id="IPR049449">
    <property type="entry name" value="TesB_ACOT8-like_N"/>
</dbReference>
<dbReference type="Gene3D" id="2.40.160.210">
    <property type="entry name" value="Acyl-CoA thioesterase, double hotdog domain"/>
    <property type="match status" value="1"/>
</dbReference>
<feature type="domain" description="Acyl-CoA thioesterase-like N-terminal HotDog" evidence="1">
    <location>
        <begin position="25"/>
        <end position="107"/>
    </location>
</feature>
<organism evidence="3 4">
    <name type="scientific">Acidithrix ferrooxidans</name>
    <dbReference type="NCBI Taxonomy" id="1280514"/>
    <lineage>
        <taxon>Bacteria</taxon>
        <taxon>Bacillati</taxon>
        <taxon>Actinomycetota</taxon>
        <taxon>Acidimicrobiia</taxon>
        <taxon>Acidimicrobiales</taxon>
        <taxon>Acidimicrobiaceae</taxon>
        <taxon>Acidithrix</taxon>
    </lineage>
</organism>
<feature type="domain" description="Acyl-CoA thioesterase-like C-terminal" evidence="2">
    <location>
        <begin position="141"/>
        <end position="264"/>
    </location>
</feature>
<reference evidence="3 4" key="1">
    <citation type="submission" date="2015-01" db="EMBL/GenBank/DDBJ databases">
        <title>Draft genome of the acidophilic iron oxidizer Acidithrix ferrooxidans strain Py-F3.</title>
        <authorList>
            <person name="Poehlein A."/>
            <person name="Eisen S."/>
            <person name="Schloemann M."/>
            <person name="Johnson B.D."/>
            <person name="Daniel R."/>
            <person name="Muehling M."/>
        </authorList>
    </citation>
    <scope>NUCLEOTIDE SEQUENCE [LARGE SCALE GENOMIC DNA]</scope>
    <source>
        <strain evidence="3 4">Py-F3</strain>
    </source>
</reference>
<dbReference type="InterPro" id="IPR042171">
    <property type="entry name" value="Acyl-CoA_hotdog"/>
</dbReference>
<evidence type="ECO:0000259" key="2">
    <source>
        <dbReference type="Pfam" id="PF20789"/>
    </source>
</evidence>
<proteinExistence type="predicted"/>
<dbReference type="PANTHER" id="PTHR38110">
    <property type="entry name" value="CHROMOSOME 23, WHOLE GENOME SHOTGUN SEQUENCE"/>
    <property type="match status" value="1"/>
</dbReference>
<dbReference type="STRING" id="1280514.AXFE_01940"/>
<protein>
    <recommendedName>
        <fullName evidence="5">Thioesterase superfamily protein</fullName>
    </recommendedName>
</protein>
<dbReference type="Pfam" id="PF13622">
    <property type="entry name" value="4HBT_3"/>
    <property type="match status" value="1"/>
</dbReference>
<dbReference type="PANTHER" id="PTHR38110:SF1">
    <property type="entry name" value="THIOESTERASE DOMAIN-CONTAINING PROTEIN"/>
    <property type="match status" value="1"/>
</dbReference>
<dbReference type="InterPro" id="IPR052389">
    <property type="entry name" value="Sec_Metab_Biosynth-Assoc"/>
</dbReference>
<dbReference type="RefSeq" id="WP_052604030.1">
    <property type="nucleotide sequence ID" value="NZ_JXYS01000003.1"/>
</dbReference>
<evidence type="ECO:0008006" key="5">
    <source>
        <dbReference type="Google" id="ProtNLM"/>
    </source>
</evidence>
<dbReference type="EMBL" id="JXYS01000003">
    <property type="protein sequence ID" value="KJF18907.1"/>
    <property type="molecule type" value="Genomic_DNA"/>
</dbReference>
<dbReference type="SUPFAM" id="SSF54637">
    <property type="entry name" value="Thioesterase/thiol ester dehydrase-isomerase"/>
    <property type="match status" value="2"/>
</dbReference>
<dbReference type="OrthoDB" id="5418286at2"/>
<evidence type="ECO:0000313" key="4">
    <source>
        <dbReference type="Proteomes" id="UP000032360"/>
    </source>
</evidence>
<gene>
    <name evidence="3" type="ORF">AXFE_01940</name>
</gene>
<name>A0A0D8HME4_9ACTN</name>
<comment type="caution">
    <text evidence="3">The sequence shown here is derived from an EMBL/GenBank/DDBJ whole genome shotgun (WGS) entry which is preliminary data.</text>
</comment>
<dbReference type="InterPro" id="IPR049450">
    <property type="entry name" value="ACOT8-like_C"/>
</dbReference>
<evidence type="ECO:0000313" key="3">
    <source>
        <dbReference type="EMBL" id="KJF18907.1"/>
    </source>
</evidence>
<keyword evidence="4" id="KW-1185">Reference proteome</keyword>